<evidence type="ECO:0000313" key="6">
    <source>
        <dbReference type="EMBL" id="KTE91538.1"/>
    </source>
</evidence>
<reference evidence="6 7" key="1">
    <citation type="submission" date="2015-12" db="EMBL/GenBank/DDBJ databases">
        <title>Draft Genome Sequence of Desulfitobacterium hafniense Strain DH, a Sulfate-reducing Bacterium Isolated from Paddy Soils.</title>
        <authorList>
            <person name="Bao P."/>
            <person name="Zhang X."/>
            <person name="Li G."/>
        </authorList>
    </citation>
    <scope>NUCLEOTIDE SEQUENCE [LARGE SCALE GENOMIC DNA]</scope>
    <source>
        <strain evidence="6 7">DH</strain>
    </source>
</reference>
<evidence type="ECO:0000259" key="5">
    <source>
        <dbReference type="PROSITE" id="PS51379"/>
    </source>
</evidence>
<keyword evidence="2" id="KW-0479">Metal-binding</keyword>
<feature type="domain" description="4Fe-4S ferredoxin-type" evidence="5">
    <location>
        <begin position="144"/>
        <end position="173"/>
    </location>
</feature>
<dbReference type="OrthoDB" id="9810688at2"/>
<proteinExistence type="predicted"/>
<dbReference type="NCBIfam" id="TIGR01409">
    <property type="entry name" value="TAT_signal_seq"/>
    <property type="match status" value="1"/>
</dbReference>
<dbReference type="Pfam" id="PF13247">
    <property type="entry name" value="Fer4_11"/>
    <property type="match status" value="1"/>
</dbReference>
<dbReference type="GO" id="GO:0046872">
    <property type="term" value="F:metal ion binding"/>
    <property type="evidence" value="ECO:0007669"/>
    <property type="project" value="UniProtKB-KW"/>
</dbReference>
<dbReference type="PROSITE" id="PS51379">
    <property type="entry name" value="4FE4S_FER_2"/>
    <property type="match status" value="1"/>
</dbReference>
<keyword evidence="4" id="KW-0411">Iron-sulfur</keyword>
<dbReference type="InterPro" id="IPR050954">
    <property type="entry name" value="ET_IronSulfur_Cluster-Binding"/>
</dbReference>
<dbReference type="InterPro" id="IPR017896">
    <property type="entry name" value="4Fe4S_Fe-S-bd"/>
</dbReference>
<accession>A0A0W1JJ73</accession>
<dbReference type="InterPro" id="IPR054822">
    <property type="entry name" value="DsrO-like"/>
</dbReference>
<evidence type="ECO:0000256" key="1">
    <source>
        <dbReference type="ARBA" id="ARBA00022485"/>
    </source>
</evidence>
<comment type="caution">
    <text evidence="6">The sequence shown here is derived from an EMBL/GenBank/DDBJ whole genome shotgun (WGS) entry which is preliminary data.</text>
</comment>
<keyword evidence="3" id="KW-0408">Iron</keyword>
<dbReference type="PANTHER" id="PTHR43177:SF3">
    <property type="entry name" value="PROTEIN NRFC HOMOLOG"/>
    <property type="match status" value="1"/>
</dbReference>
<dbReference type="EMBL" id="LOCK01000023">
    <property type="protein sequence ID" value="KTE91538.1"/>
    <property type="molecule type" value="Genomic_DNA"/>
</dbReference>
<evidence type="ECO:0000256" key="4">
    <source>
        <dbReference type="ARBA" id="ARBA00023014"/>
    </source>
</evidence>
<dbReference type="PROSITE" id="PS51318">
    <property type="entry name" value="TAT"/>
    <property type="match status" value="1"/>
</dbReference>
<organism evidence="6 7">
    <name type="scientific">Desulfitobacterium hafniense</name>
    <name type="common">Desulfitobacterium frappieri</name>
    <dbReference type="NCBI Taxonomy" id="49338"/>
    <lineage>
        <taxon>Bacteria</taxon>
        <taxon>Bacillati</taxon>
        <taxon>Bacillota</taxon>
        <taxon>Clostridia</taxon>
        <taxon>Eubacteriales</taxon>
        <taxon>Desulfitobacteriaceae</taxon>
        <taxon>Desulfitobacterium</taxon>
    </lineage>
</organism>
<name>A0A0W1JJ73_DESHA</name>
<keyword evidence="1" id="KW-0004">4Fe-4S</keyword>
<dbReference type="SUPFAM" id="SSF54862">
    <property type="entry name" value="4Fe-4S ferredoxins"/>
    <property type="match status" value="1"/>
</dbReference>
<evidence type="ECO:0000256" key="3">
    <source>
        <dbReference type="ARBA" id="ARBA00023004"/>
    </source>
</evidence>
<evidence type="ECO:0000256" key="2">
    <source>
        <dbReference type="ARBA" id="ARBA00022723"/>
    </source>
</evidence>
<protein>
    <submittedName>
        <fullName evidence="6">4Fe-4S ferredoxin</fullName>
    </submittedName>
</protein>
<gene>
    <name evidence="6" type="ORF">AT727_21835</name>
</gene>
<dbReference type="NCBIfam" id="NF045797">
    <property type="entry name" value="DsrO"/>
    <property type="match status" value="1"/>
</dbReference>
<dbReference type="InterPro" id="IPR006311">
    <property type="entry name" value="TAT_signal"/>
</dbReference>
<sequence>MSINRREFLKKAGVIAALGLGGAVTLDAFELLEPLKAADFTSENKLAAQRWAMVIDMSKLSQADIDEIIKGCHELHNVPDMGNEKDEIKWIWTDTYEHVFPGDENHYLDEKTKTMPFLTLCNHCDHPPCVRVCPTQATFRREDGVVGMDMHRCIGCRFCMAACPYGARSFNYWDPKPHLAKINPEYPHRSKGVVEKCTFCMERLDQGLAPVCVEKSKGAIVYGDLEDPNSAVRKVLSTHYSIRRKPELGSQPSVYYLIGGEERA</sequence>
<dbReference type="InterPro" id="IPR017900">
    <property type="entry name" value="4Fe4S_Fe_S_CS"/>
</dbReference>
<dbReference type="GO" id="GO:0051539">
    <property type="term" value="F:4 iron, 4 sulfur cluster binding"/>
    <property type="evidence" value="ECO:0007669"/>
    <property type="project" value="UniProtKB-KW"/>
</dbReference>
<dbReference type="PANTHER" id="PTHR43177">
    <property type="entry name" value="PROTEIN NRFC"/>
    <property type="match status" value="1"/>
</dbReference>
<dbReference type="InterPro" id="IPR019546">
    <property type="entry name" value="TAT_signal_bac_arc"/>
</dbReference>
<dbReference type="AlphaFoldDB" id="A0A0W1JJ73"/>
<dbReference type="PROSITE" id="PS00198">
    <property type="entry name" value="4FE4S_FER_1"/>
    <property type="match status" value="1"/>
</dbReference>
<dbReference type="RefSeq" id="WP_011459005.1">
    <property type="nucleotide sequence ID" value="NZ_LOCK01000023.1"/>
</dbReference>
<evidence type="ECO:0000313" key="7">
    <source>
        <dbReference type="Proteomes" id="UP000054623"/>
    </source>
</evidence>
<dbReference type="Proteomes" id="UP000054623">
    <property type="component" value="Unassembled WGS sequence"/>
</dbReference>
<dbReference type="Gene3D" id="3.30.70.20">
    <property type="match status" value="2"/>
</dbReference>
<dbReference type="CDD" id="cd10551">
    <property type="entry name" value="PsrB"/>
    <property type="match status" value="1"/>
</dbReference>